<dbReference type="InterPro" id="IPR013087">
    <property type="entry name" value="Znf_C2H2_type"/>
</dbReference>
<dbReference type="Pfam" id="PF00096">
    <property type="entry name" value="zf-C2H2"/>
    <property type="match status" value="1"/>
</dbReference>
<protein>
    <recommendedName>
        <fullName evidence="5">C2H2-type domain-containing protein</fullName>
    </recommendedName>
</protein>
<keyword evidence="7" id="KW-1185">Reference proteome</keyword>
<dbReference type="SUPFAM" id="SSF57667">
    <property type="entry name" value="beta-beta-alpha zinc fingers"/>
    <property type="match status" value="2"/>
</dbReference>
<evidence type="ECO:0000259" key="5">
    <source>
        <dbReference type="PROSITE" id="PS50157"/>
    </source>
</evidence>
<organism evidence="6 7">
    <name type="scientific">Clydaea vesicula</name>
    <dbReference type="NCBI Taxonomy" id="447962"/>
    <lineage>
        <taxon>Eukaryota</taxon>
        <taxon>Fungi</taxon>
        <taxon>Fungi incertae sedis</taxon>
        <taxon>Chytridiomycota</taxon>
        <taxon>Chytridiomycota incertae sedis</taxon>
        <taxon>Chytridiomycetes</taxon>
        <taxon>Lobulomycetales</taxon>
        <taxon>Lobulomycetaceae</taxon>
        <taxon>Clydaea</taxon>
    </lineage>
</organism>
<dbReference type="Pfam" id="PF13912">
    <property type="entry name" value="zf-C2H2_6"/>
    <property type="match status" value="1"/>
</dbReference>
<dbReference type="InterPro" id="IPR036236">
    <property type="entry name" value="Znf_C2H2_sf"/>
</dbReference>
<dbReference type="Proteomes" id="UP001211065">
    <property type="component" value="Unassembled WGS sequence"/>
</dbReference>
<evidence type="ECO:0000256" key="4">
    <source>
        <dbReference type="PROSITE-ProRule" id="PRU00042"/>
    </source>
</evidence>
<feature type="domain" description="C2H2-type" evidence="5">
    <location>
        <begin position="290"/>
        <end position="318"/>
    </location>
</feature>
<dbReference type="EMBL" id="JADGJW010000122">
    <property type="protein sequence ID" value="KAJ3223637.1"/>
    <property type="molecule type" value="Genomic_DNA"/>
</dbReference>
<evidence type="ECO:0000256" key="3">
    <source>
        <dbReference type="ARBA" id="ARBA00022833"/>
    </source>
</evidence>
<gene>
    <name evidence="6" type="ORF">HK099_000875</name>
</gene>
<dbReference type="SMART" id="SM00355">
    <property type="entry name" value="ZnF_C2H2"/>
    <property type="match status" value="3"/>
</dbReference>
<accession>A0AAD5U8C7</accession>
<evidence type="ECO:0000256" key="1">
    <source>
        <dbReference type="ARBA" id="ARBA00022723"/>
    </source>
</evidence>
<evidence type="ECO:0000313" key="7">
    <source>
        <dbReference type="Proteomes" id="UP001211065"/>
    </source>
</evidence>
<evidence type="ECO:0000313" key="6">
    <source>
        <dbReference type="EMBL" id="KAJ3223637.1"/>
    </source>
</evidence>
<feature type="domain" description="C2H2-type" evidence="5">
    <location>
        <begin position="260"/>
        <end position="289"/>
    </location>
</feature>
<sequence length="360" mass="40846">MSELDRFVSLDSPPLSLMLSPCLSENFIASPPSSSPLILNLAQHQHNLQSSYSIPSPIASPIASPIQLQMHFGNTILQHQKSFDQDQQLNIPYNHADISTSDTINQSRYYQNQNFFFDFLPNSTSPNKLPTENCQNYLIDTNKNFSFFSDDATEKNILNNSNTVFFYTETNHITKSNIQRPSMSANSPGNNFLSNPKLGNNISHSSDILEFSNSATSPLSSNKLPKNDLSYNVSEIATSFPTEDMVRRALEDAKSGSKSFLCEYTGCSRTFTQYQNLKSHWRCHAEIKKFGCDECSIRFRRLPDLYRHKRSLHRAGKPHQCELCGKLFARADALRRHSLSQYKPRGCSGVRQHPILQVYN</sequence>
<dbReference type="PANTHER" id="PTHR23235">
    <property type="entry name" value="KRUEPPEL-LIKE TRANSCRIPTION FACTOR"/>
    <property type="match status" value="1"/>
</dbReference>
<feature type="domain" description="C2H2-type" evidence="5">
    <location>
        <begin position="319"/>
        <end position="346"/>
    </location>
</feature>
<reference evidence="6" key="1">
    <citation type="submission" date="2020-05" db="EMBL/GenBank/DDBJ databases">
        <title>Phylogenomic resolution of chytrid fungi.</title>
        <authorList>
            <person name="Stajich J.E."/>
            <person name="Amses K."/>
            <person name="Simmons R."/>
            <person name="Seto K."/>
            <person name="Myers J."/>
            <person name="Bonds A."/>
            <person name="Quandt C.A."/>
            <person name="Barry K."/>
            <person name="Liu P."/>
            <person name="Grigoriev I."/>
            <person name="Longcore J.E."/>
            <person name="James T.Y."/>
        </authorList>
    </citation>
    <scope>NUCLEOTIDE SEQUENCE</scope>
    <source>
        <strain evidence="6">JEL0476</strain>
    </source>
</reference>
<dbReference type="PANTHER" id="PTHR23235:SF120">
    <property type="entry name" value="KRUPPEL-LIKE FACTOR 15"/>
    <property type="match status" value="1"/>
</dbReference>
<dbReference type="GO" id="GO:0000978">
    <property type="term" value="F:RNA polymerase II cis-regulatory region sequence-specific DNA binding"/>
    <property type="evidence" value="ECO:0007669"/>
    <property type="project" value="TreeGrafter"/>
</dbReference>
<proteinExistence type="predicted"/>
<dbReference type="GO" id="GO:0000981">
    <property type="term" value="F:DNA-binding transcription factor activity, RNA polymerase II-specific"/>
    <property type="evidence" value="ECO:0007669"/>
    <property type="project" value="TreeGrafter"/>
</dbReference>
<dbReference type="AlphaFoldDB" id="A0AAD5U8C7"/>
<name>A0AAD5U8C7_9FUNG</name>
<dbReference type="Gene3D" id="3.30.160.60">
    <property type="entry name" value="Classic Zinc Finger"/>
    <property type="match status" value="2"/>
</dbReference>
<dbReference type="GO" id="GO:0008270">
    <property type="term" value="F:zinc ion binding"/>
    <property type="evidence" value="ECO:0007669"/>
    <property type="project" value="UniProtKB-KW"/>
</dbReference>
<keyword evidence="3" id="KW-0862">Zinc</keyword>
<keyword evidence="1" id="KW-0479">Metal-binding</keyword>
<keyword evidence="2 4" id="KW-0863">Zinc-finger</keyword>
<dbReference type="PROSITE" id="PS00028">
    <property type="entry name" value="ZINC_FINGER_C2H2_1"/>
    <property type="match status" value="2"/>
</dbReference>
<dbReference type="PROSITE" id="PS50157">
    <property type="entry name" value="ZINC_FINGER_C2H2_2"/>
    <property type="match status" value="3"/>
</dbReference>
<comment type="caution">
    <text evidence="6">The sequence shown here is derived from an EMBL/GenBank/DDBJ whole genome shotgun (WGS) entry which is preliminary data.</text>
</comment>
<evidence type="ECO:0000256" key="2">
    <source>
        <dbReference type="ARBA" id="ARBA00022771"/>
    </source>
</evidence>